<dbReference type="InterPro" id="IPR001900">
    <property type="entry name" value="RNase_II/R"/>
</dbReference>
<dbReference type="SUPFAM" id="SSF50249">
    <property type="entry name" value="Nucleic acid-binding proteins"/>
    <property type="match status" value="2"/>
</dbReference>
<dbReference type="Pfam" id="PF00773">
    <property type="entry name" value="RNB"/>
    <property type="match status" value="1"/>
</dbReference>
<proteinExistence type="predicted"/>
<dbReference type="PANTHER" id="PTHR23355:SF9">
    <property type="entry name" value="DIS3-LIKE EXONUCLEASE 2"/>
    <property type="match status" value="1"/>
</dbReference>
<dbReference type="Pfam" id="PF17849">
    <property type="entry name" value="OB_Dis3"/>
    <property type="match status" value="1"/>
</dbReference>
<dbReference type="GO" id="GO:0006402">
    <property type="term" value="P:mRNA catabolic process"/>
    <property type="evidence" value="ECO:0007669"/>
    <property type="project" value="TreeGrafter"/>
</dbReference>
<accession>A0A183NEN9</accession>
<evidence type="ECO:0000259" key="2">
    <source>
        <dbReference type="Pfam" id="PF17849"/>
    </source>
</evidence>
<name>A0A183NEN9_9TREM</name>
<dbReference type="InterPro" id="IPR012340">
    <property type="entry name" value="NA-bd_OB-fold"/>
</dbReference>
<dbReference type="PANTHER" id="PTHR23355">
    <property type="entry name" value="RIBONUCLEASE"/>
    <property type="match status" value="1"/>
</dbReference>
<feature type="domain" description="RNB" evidence="1">
    <location>
        <begin position="387"/>
        <end position="420"/>
    </location>
</feature>
<evidence type="ECO:0000313" key="4">
    <source>
        <dbReference type="Proteomes" id="UP000269396"/>
    </source>
</evidence>
<evidence type="ECO:0000313" key="3">
    <source>
        <dbReference type="EMBL" id="VDO71340.1"/>
    </source>
</evidence>
<protein>
    <submittedName>
        <fullName evidence="3">Uncharacterized protein</fullName>
    </submittedName>
</protein>
<dbReference type="GO" id="GO:0000932">
    <property type="term" value="C:P-body"/>
    <property type="evidence" value="ECO:0007669"/>
    <property type="project" value="TreeGrafter"/>
</dbReference>
<sequence>MYIMNPHRHSRQTKKKVDFSCENIDARIEKGSLIQAKLYEISRQNFHVINPYDGKRIQISHENCNNARNGDIVLVELLPIGKWKLTGIENLESPEKDISDSEMVISDVIQSTDESSVLDSAVGSTSLEAVVASESPILTDQTPSTSIEFKKSWFYSISYVIENSQNISDTKLLDAIKNLDLSCIPSALCSLPNPNLVRTGVVRKILKSNPANQKILGCLAFYPSILNRSSEFSQKHGDYSCVLLPSSSNHPLVHIDPSTVPSGKLVLFYKLYSTLAADISFNLNPFTCHVLILKKTTFYVCTDALKDHQLGLKSSYVCRITKRFENSKYPLGVIEQNFGNLNELEKATVNILLEHGITDDQFTPEELQGLPTSPQEFQIPETEYKRRKDFRSHCIVTIDPKDAKDFDDALHITRLKNGKIISI</sequence>
<dbReference type="EMBL" id="UZAL01000521">
    <property type="protein sequence ID" value="VDO71340.1"/>
    <property type="molecule type" value="Genomic_DNA"/>
</dbReference>
<evidence type="ECO:0000259" key="1">
    <source>
        <dbReference type="Pfam" id="PF00773"/>
    </source>
</evidence>
<dbReference type="Gene3D" id="2.40.50.690">
    <property type="match status" value="1"/>
</dbReference>
<dbReference type="InterPro" id="IPR050180">
    <property type="entry name" value="RNR_Ribonuclease"/>
</dbReference>
<organism evidence="3 4">
    <name type="scientific">Schistosoma mattheei</name>
    <dbReference type="NCBI Taxonomy" id="31246"/>
    <lineage>
        <taxon>Eukaryota</taxon>
        <taxon>Metazoa</taxon>
        <taxon>Spiralia</taxon>
        <taxon>Lophotrochozoa</taxon>
        <taxon>Platyhelminthes</taxon>
        <taxon>Trematoda</taxon>
        <taxon>Digenea</taxon>
        <taxon>Strigeidida</taxon>
        <taxon>Schistosomatoidea</taxon>
        <taxon>Schistosomatidae</taxon>
        <taxon>Schistosoma</taxon>
    </lineage>
</organism>
<feature type="domain" description="CSD2" evidence="2">
    <location>
        <begin position="303"/>
        <end position="356"/>
    </location>
</feature>
<reference evidence="3 4" key="1">
    <citation type="submission" date="2018-11" db="EMBL/GenBank/DDBJ databases">
        <authorList>
            <consortium name="Pathogen Informatics"/>
        </authorList>
    </citation>
    <scope>NUCLEOTIDE SEQUENCE [LARGE SCALE GENOMIC DNA]</scope>
    <source>
        <strain>Denwood</strain>
        <strain evidence="4">Zambia</strain>
    </source>
</reference>
<keyword evidence="4" id="KW-1185">Reference proteome</keyword>
<dbReference type="InterPro" id="IPR041505">
    <property type="entry name" value="Dis3_CSD2"/>
</dbReference>
<dbReference type="Proteomes" id="UP000269396">
    <property type="component" value="Unassembled WGS sequence"/>
</dbReference>
<dbReference type="GO" id="GO:0000175">
    <property type="term" value="F:3'-5'-RNA exonuclease activity"/>
    <property type="evidence" value="ECO:0007669"/>
    <property type="project" value="TreeGrafter"/>
</dbReference>
<dbReference type="STRING" id="31246.A0A183NEN9"/>
<dbReference type="GO" id="GO:0003723">
    <property type="term" value="F:RNA binding"/>
    <property type="evidence" value="ECO:0007669"/>
    <property type="project" value="InterPro"/>
</dbReference>
<gene>
    <name evidence="3" type="ORF">SMTD_LOCUS576</name>
</gene>
<dbReference type="AlphaFoldDB" id="A0A183NEN9"/>